<keyword evidence="1" id="KW-0812">Transmembrane</keyword>
<protein>
    <submittedName>
        <fullName evidence="2">Uncharacterized protein</fullName>
    </submittedName>
</protein>
<comment type="caution">
    <text evidence="2">The sequence shown here is derived from an EMBL/GenBank/DDBJ whole genome shotgun (WGS) entry which is preliminary data.</text>
</comment>
<evidence type="ECO:0000313" key="3">
    <source>
        <dbReference type="Proteomes" id="UP000295662"/>
    </source>
</evidence>
<evidence type="ECO:0000313" key="2">
    <source>
        <dbReference type="EMBL" id="TDU68054.1"/>
    </source>
</evidence>
<sequence>MKYAILNVLLGTILMAYAMSGAGGWLAWLGMCFVVVGIAYGLGRSSVYGRSDRIFNRGLRELKLWTTLAEGPSKLRALPG</sequence>
<keyword evidence="3" id="KW-1185">Reference proteome</keyword>
<dbReference type="Proteomes" id="UP000295662">
    <property type="component" value="Unassembled WGS sequence"/>
</dbReference>
<dbReference type="EMBL" id="SOCA01000006">
    <property type="protein sequence ID" value="TDU68054.1"/>
    <property type="molecule type" value="Genomic_DNA"/>
</dbReference>
<gene>
    <name evidence="2" type="ORF">EI77_03171</name>
</gene>
<keyword evidence="1" id="KW-0472">Membrane</keyword>
<keyword evidence="1" id="KW-1133">Transmembrane helix</keyword>
<organism evidence="2 3">
    <name type="scientific">Prosthecobacter fusiformis</name>
    <dbReference type="NCBI Taxonomy" id="48464"/>
    <lineage>
        <taxon>Bacteria</taxon>
        <taxon>Pseudomonadati</taxon>
        <taxon>Verrucomicrobiota</taxon>
        <taxon>Verrucomicrobiia</taxon>
        <taxon>Verrucomicrobiales</taxon>
        <taxon>Verrucomicrobiaceae</taxon>
        <taxon>Prosthecobacter</taxon>
    </lineage>
</organism>
<name>A0A4R7RR62_9BACT</name>
<proteinExistence type="predicted"/>
<dbReference type="AlphaFoldDB" id="A0A4R7RR62"/>
<accession>A0A4R7RR62</accession>
<feature type="transmembrane region" description="Helical" evidence="1">
    <location>
        <begin position="28"/>
        <end position="47"/>
    </location>
</feature>
<reference evidence="2 3" key="1">
    <citation type="submission" date="2019-03" db="EMBL/GenBank/DDBJ databases">
        <title>Genomic Encyclopedia of Archaeal and Bacterial Type Strains, Phase II (KMG-II): from individual species to whole genera.</title>
        <authorList>
            <person name="Goeker M."/>
        </authorList>
    </citation>
    <scope>NUCLEOTIDE SEQUENCE [LARGE SCALE GENOMIC DNA]</scope>
    <source>
        <strain evidence="2 3">ATCC 25309</strain>
    </source>
</reference>
<evidence type="ECO:0000256" key="1">
    <source>
        <dbReference type="SAM" id="Phobius"/>
    </source>
</evidence>
<dbReference type="RefSeq" id="WP_133796200.1">
    <property type="nucleotide sequence ID" value="NZ_SOCA01000006.1"/>
</dbReference>